<dbReference type="EMBL" id="QQAZ01000004">
    <property type="protein sequence ID" value="RDI51924.1"/>
    <property type="molecule type" value="Genomic_DNA"/>
</dbReference>
<dbReference type="Proteomes" id="UP000255355">
    <property type="component" value="Unassembled WGS sequence"/>
</dbReference>
<sequence>MPASIAITVVLQLLLAVTMIVIPVVAWIRGRRAQLAAEQEIIRQGHTPKVLAEHGIRLEEKVWEFALALGIAAILITLAALNLTGTARVVSLVAEPLLLLVVGSVTMSQVFAVRYTQAAFRRSGDPAVRAIDARAVVEAAGSEFPSWLRPLVLTRFALASVGSLATIVLLLTPAASAWFH</sequence>
<keyword evidence="1" id="KW-0812">Transmembrane</keyword>
<keyword evidence="3" id="KW-1185">Reference proteome</keyword>
<comment type="caution">
    <text evidence="2">The sequence shown here is derived from an EMBL/GenBank/DDBJ whole genome shotgun (WGS) entry which is preliminary data.</text>
</comment>
<feature type="transmembrane region" description="Helical" evidence="1">
    <location>
        <begin position="156"/>
        <end position="179"/>
    </location>
</feature>
<dbReference type="AlphaFoldDB" id="A0A370H6T1"/>
<dbReference type="OrthoDB" id="5188995at2"/>
<gene>
    <name evidence="2" type="ORF">DFR68_104408</name>
</gene>
<feature type="transmembrane region" description="Helical" evidence="1">
    <location>
        <begin position="6"/>
        <end position="28"/>
    </location>
</feature>
<evidence type="ECO:0000256" key="1">
    <source>
        <dbReference type="SAM" id="Phobius"/>
    </source>
</evidence>
<keyword evidence="1" id="KW-1133">Transmembrane helix</keyword>
<evidence type="ECO:0000313" key="3">
    <source>
        <dbReference type="Proteomes" id="UP000255355"/>
    </source>
</evidence>
<dbReference type="RefSeq" id="WP_084519233.1">
    <property type="nucleotide sequence ID" value="NZ_QQAZ01000004.1"/>
</dbReference>
<reference evidence="2 3" key="1">
    <citation type="submission" date="2018-07" db="EMBL/GenBank/DDBJ databases">
        <title>Genomic Encyclopedia of Type Strains, Phase IV (KMG-IV): sequencing the most valuable type-strain genomes for metagenomic binning, comparative biology and taxonomic classification.</title>
        <authorList>
            <person name="Goeker M."/>
        </authorList>
    </citation>
    <scope>NUCLEOTIDE SEQUENCE [LARGE SCALE GENOMIC DNA]</scope>
    <source>
        <strain evidence="2 3">DSM 44952</strain>
    </source>
</reference>
<feature type="transmembrane region" description="Helical" evidence="1">
    <location>
        <begin position="89"/>
        <end position="113"/>
    </location>
</feature>
<name>A0A370H6T1_9NOCA</name>
<organism evidence="2 3">
    <name type="scientific">Nocardia mexicana</name>
    <dbReference type="NCBI Taxonomy" id="279262"/>
    <lineage>
        <taxon>Bacteria</taxon>
        <taxon>Bacillati</taxon>
        <taxon>Actinomycetota</taxon>
        <taxon>Actinomycetes</taxon>
        <taxon>Mycobacteriales</taxon>
        <taxon>Nocardiaceae</taxon>
        <taxon>Nocardia</taxon>
    </lineage>
</organism>
<proteinExistence type="predicted"/>
<feature type="transmembrane region" description="Helical" evidence="1">
    <location>
        <begin position="62"/>
        <end position="83"/>
    </location>
</feature>
<evidence type="ECO:0000313" key="2">
    <source>
        <dbReference type="EMBL" id="RDI51924.1"/>
    </source>
</evidence>
<keyword evidence="1" id="KW-0472">Membrane</keyword>
<accession>A0A370H6T1</accession>
<dbReference type="STRING" id="1210089.GCA_001613165_01443"/>
<protein>
    <submittedName>
        <fullName evidence="2">Uncharacterized protein</fullName>
    </submittedName>
</protein>